<feature type="region of interest" description="Disordered" evidence="1">
    <location>
        <begin position="1"/>
        <end position="26"/>
    </location>
</feature>
<protein>
    <submittedName>
        <fullName evidence="2">Uncharacterized protein</fullName>
    </submittedName>
</protein>
<dbReference type="Proteomes" id="UP001152766">
    <property type="component" value="Unassembled WGS sequence"/>
</dbReference>
<accession>A0A9X4LG59</accession>
<dbReference type="EMBL" id="SGUG01000007">
    <property type="protein sequence ID" value="MDG0862149.1"/>
    <property type="molecule type" value="Genomic_DNA"/>
</dbReference>
<evidence type="ECO:0000256" key="1">
    <source>
        <dbReference type="SAM" id="MobiDB-lite"/>
    </source>
</evidence>
<proteinExistence type="predicted"/>
<comment type="caution">
    <text evidence="2">The sequence shown here is derived from an EMBL/GenBank/DDBJ whole genome shotgun (WGS) entry which is preliminary data.</text>
</comment>
<dbReference type="AlphaFoldDB" id="A0A9X4LG59"/>
<organism evidence="2 3">
    <name type="scientific">Pelomonas aquatica</name>
    <dbReference type="NCBI Taxonomy" id="431058"/>
    <lineage>
        <taxon>Bacteria</taxon>
        <taxon>Pseudomonadati</taxon>
        <taxon>Pseudomonadota</taxon>
        <taxon>Betaproteobacteria</taxon>
        <taxon>Burkholderiales</taxon>
        <taxon>Sphaerotilaceae</taxon>
        <taxon>Roseateles</taxon>
    </lineage>
</organism>
<dbReference type="RefSeq" id="WP_268146341.1">
    <property type="nucleotide sequence ID" value="NZ_JAPPUW010000001.1"/>
</dbReference>
<reference evidence="2" key="1">
    <citation type="submission" date="2019-02" db="EMBL/GenBank/DDBJ databases">
        <title>Draft genome of the type strain Pelomonas aquatica CCUG 52575T.</title>
        <authorList>
            <person name="Gomila M."/>
            <person name="Lalucat J."/>
        </authorList>
    </citation>
    <scope>NUCLEOTIDE SEQUENCE</scope>
    <source>
        <strain evidence="2">CCUG 52575</strain>
    </source>
</reference>
<evidence type="ECO:0000313" key="3">
    <source>
        <dbReference type="Proteomes" id="UP001152766"/>
    </source>
</evidence>
<gene>
    <name evidence="2" type="ORF">EXJ73_06635</name>
</gene>
<sequence length="252" mass="26604">MIKNRLEGDQGVQPSAPQVVSTSSATPVNVGRRRLFRAVGGGAGVLMAVSAKSALGGGVCQSPSAMMSGNTSPRPGTGTTCSGGLSPGYWVQPQHSPNWQTAGAVFPQFNGTIVTCTTSLNQVSFADISNQGTTIQSLFTGWTPIGTYQGDVSLWWVIKSPNDAMFGGPGGLGQLLRHLSCAWLNAGYFQGSAAKYPLTKAQVVDMWGQLRSKGTYCPGSLSCIQPWTASDVIRYIENMYDTNAPVDNLCKK</sequence>
<evidence type="ECO:0000313" key="2">
    <source>
        <dbReference type="EMBL" id="MDG0862149.1"/>
    </source>
</evidence>
<feature type="compositionally biased region" description="Polar residues" evidence="1">
    <location>
        <begin position="12"/>
        <end position="26"/>
    </location>
</feature>
<name>A0A9X4LG59_9BURK</name>
<keyword evidence="3" id="KW-1185">Reference proteome</keyword>